<evidence type="ECO:0000259" key="3">
    <source>
        <dbReference type="Pfam" id="PF02371"/>
    </source>
</evidence>
<organism evidence="4 5">
    <name type="scientific">Paraburkholderia tuberum</name>
    <dbReference type="NCBI Taxonomy" id="157910"/>
    <lineage>
        <taxon>Bacteria</taxon>
        <taxon>Pseudomonadati</taxon>
        <taxon>Pseudomonadota</taxon>
        <taxon>Betaproteobacteria</taxon>
        <taxon>Burkholderiales</taxon>
        <taxon>Burkholderiaceae</taxon>
        <taxon>Paraburkholderia</taxon>
    </lineage>
</organism>
<keyword evidence="5" id="KW-1185">Reference proteome</keyword>
<dbReference type="EMBL" id="FNKX01000001">
    <property type="protein sequence ID" value="SDQ91764.1"/>
    <property type="molecule type" value="Genomic_DNA"/>
</dbReference>
<feature type="domain" description="Transposase IS110-like N-terminal" evidence="2">
    <location>
        <begin position="24"/>
        <end position="169"/>
    </location>
</feature>
<protein>
    <submittedName>
        <fullName evidence="4">Transposase</fullName>
    </submittedName>
</protein>
<dbReference type="Pfam" id="PF02371">
    <property type="entry name" value="Transposase_20"/>
    <property type="match status" value="1"/>
</dbReference>
<accession>A0A1H1ET91</accession>
<dbReference type="InterPro" id="IPR047650">
    <property type="entry name" value="Transpos_IS110"/>
</dbReference>
<dbReference type="GO" id="GO:0004803">
    <property type="term" value="F:transposase activity"/>
    <property type="evidence" value="ECO:0007669"/>
    <property type="project" value="InterPro"/>
</dbReference>
<dbReference type="NCBIfam" id="NF033542">
    <property type="entry name" value="transpos_IS110"/>
    <property type="match status" value="1"/>
</dbReference>
<evidence type="ECO:0000313" key="5">
    <source>
        <dbReference type="Proteomes" id="UP000199365"/>
    </source>
</evidence>
<dbReference type="STRING" id="157910.SAMN05445850_2125"/>
<sequence length="402" mass="45351">MCTGHTPAISSAEASVNHDSTVFVGLDVHKESITVAYAIDMGDVELLGKIGTQKADIDRLCKRVQSKARHVRVVYEAGPCGYGLYRELVERGFDCVVCAPSLIPKKPGERVKTDRRDAVKLVRALRAGDLSAVHVPDVEDEAFRDLARAWAAAKADLRQARQRLKSFLLSHGVRYSGNANWGPAHRRWISVFAFPNHWQQLAFDECRRTIEDRFAQCERLEATLHEPVVGWRFYPAILGLQTMRGIQFITAVGMLSELGDLSRFEHPRQLMAWLGVTPSEHSSGERRRQGSITKNGNSYARKLLVEAAWSYRYPARVSPEIQRRHEGIPKRILDLGRTGPTLPPISQAGSTRQECEHRCRRRRTRTCGVHLGHQQARDVARRNAKRAARVPLSFATQIRRVS</sequence>
<evidence type="ECO:0000313" key="4">
    <source>
        <dbReference type="EMBL" id="SDQ91764.1"/>
    </source>
</evidence>
<dbReference type="GO" id="GO:0003677">
    <property type="term" value="F:DNA binding"/>
    <property type="evidence" value="ECO:0007669"/>
    <property type="project" value="InterPro"/>
</dbReference>
<dbReference type="Proteomes" id="UP000199365">
    <property type="component" value="Unassembled WGS sequence"/>
</dbReference>
<proteinExistence type="predicted"/>
<dbReference type="Pfam" id="PF01548">
    <property type="entry name" value="DEDD_Tnp_IS110"/>
    <property type="match status" value="1"/>
</dbReference>
<evidence type="ECO:0000256" key="1">
    <source>
        <dbReference type="SAM" id="MobiDB-lite"/>
    </source>
</evidence>
<dbReference type="InterPro" id="IPR002525">
    <property type="entry name" value="Transp_IS110-like_N"/>
</dbReference>
<reference evidence="5" key="1">
    <citation type="submission" date="2016-10" db="EMBL/GenBank/DDBJ databases">
        <authorList>
            <person name="Varghese N."/>
            <person name="Submissions S."/>
        </authorList>
    </citation>
    <scope>NUCLEOTIDE SEQUENCE [LARGE SCALE GENOMIC DNA]</scope>
    <source>
        <strain evidence="5">DUS833</strain>
    </source>
</reference>
<dbReference type="PANTHER" id="PTHR33055:SF3">
    <property type="entry name" value="PUTATIVE TRANSPOSASE FOR IS117-RELATED"/>
    <property type="match status" value="1"/>
</dbReference>
<dbReference type="PANTHER" id="PTHR33055">
    <property type="entry name" value="TRANSPOSASE FOR INSERTION SEQUENCE ELEMENT IS1111A"/>
    <property type="match status" value="1"/>
</dbReference>
<name>A0A1H1ET91_9BURK</name>
<dbReference type="GO" id="GO:0006313">
    <property type="term" value="P:DNA transposition"/>
    <property type="evidence" value="ECO:0007669"/>
    <property type="project" value="InterPro"/>
</dbReference>
<feature type="domain" description="Transposase IS116/IS110/IS902 C-terminal" evidence="3">
    <location>
        <begin position="240"/>
        <end position="311"/>
    </location>
</feature>
<dbReference type="AlphaFoldDB" id="A0A1H1ET91"/>
<evidence type="ECO:0000259" key="2">
    <source>
        <dbReference type="Pfam" id="PF01548"/>
    </source>
</evidence>
<feature type="region of interest" description="Disordered" evidence="1">
    <location>
        <begin position="333"/>
        <end position="353"/>
    </location>
</feature>
<dbReference type="InterPro" id="IPR003346">
    <property type="entry name" value="Transposase_20"/>
</dbReference>
<gene>
    <name evidence="4" type="ORF">SAMN05445850_2125</name>
</gene>